<dbReference type="InterPro" id="IPR026881">
    <property type="entry name" value="WYL_dom"/>
</dbReference>
<accession>A0A7V7QIH8</accession>
<dbReference type="EMBL" id="WAGX01000007">
    <property type="protein sequence ID" value="KAB1435950.1"/>
    <property type="molecule type" value="Genomic_DNA"/>
</dbReference>
<keyword evidence="4" id="KW-1185">Reference proteome</keyword>
<organism evidence="3 4">
    <name type="scientific">Candidatus Galacturonatibacter soehngenii</name>
    <dbReference type="NCBI Taxonomy" id="2307010"/>
    <lineage>
        <taxon>Bacteria</taxon>
        <taxon>Bacillati</taxon>
        <taxon>Bacillota</taxon>
        <taxon>Clostridia</taxon>
        <taxon>Lachnospirales</taxon>
        <taxon>Lachnospiraceae</taxon>
        <taxon>Candidatus Galacturonatibacter</taxon>
    </lineage>
</organism>
<feature type="domain" description="Helix-turn-helix type 11" evidence="1">
    <location>
        <begin position="8"/>
        <end position="61"/>
    </location>
</feature>
<reference evidence="3 4" key="1">
    <citation type="submission" date="2019-09" db="EMBL/GenBank/DDBJ databases">
        <authorList>
            <person name="Valk L.C."/>
        </authorList>
    </citation>
    <scope>NUCLEOTIDE SEQUENCE [LARGE SCALE GENOMIC DNA]</scope>
    <source>
        <strain evidence="3">GalUA</strain>
    </source>
</reference>
<gene>
    <name evidence="3" type="ORF">F7O84_16380</name>
</gene>
<evidence type="ECO:0000259" key="1">
    <source>
        <dbReference type="Pfam" id="PF08279"/>
    </source>
</evidence>
<reference evidence="3 4" key="2">
    <citation type="submission" date="2020-02" db="EMBL/GenBank/DDBJ databases">
        <title>Candidatus Galacturonibacter soehngenii shows hetero-acetogenic catabolism of galacturonic acid but lacks a canonical carbon monoxide dehydrogenase/acetyl-CoA synthase complex.</title>
        <authorList>
            <person name="Diender M."/>
            <person name="Stouten G.R."/>
            <person name="Petersen J.F."/>
            <person name="Nielsen P.H."/>
            <person name="Dueholm M.S."/>
            <person name="Pronk J.T."/>
            <person name="Van Loosdrecht M.C.M."/>
        </authorList>
    </citation>
    <scope>NUCLEOTIDE SEQUENCE [LARGE SCALE GENOMIC DNA]</scope>
    <source>
        <strain evidence="3">GalUA</strain>
    </source>
</reference>
<dbReference type="Proteomes" id="UP000461768">
    <property type="component" value="Unassembled WGS sequence"/>
</dbReference>
<dbReference type="Pfam" id="PF13280">
    <property type="entry name" value="WYL"/>
    <property type="match status" value="1"/>
</dbReference>
<evidence type="ECO:0000313" key="4">
    <source>
        <dbReference type="Proteomes" id="UP000461768"/>
    </source>
</evidence>
<dbReference type="Gene3D" id="1.10.10.10">
    <property type="entry name" value="Winged helix-like DNA-binding domain superfamily/Winged helix DNA-binding domain"/>
    <property type="match status" value="1"/>
</dbReference>
<dbReference type="RefSeq" id="WP_151147755.1">
    <property type="nucleotide sequence ID" value="NZ_WAGX01000007.1"/>
</dbReference>
<evidence type="ECO:0000259" key="2">
    <source>
        <dbReference type="Pfam" id="PF13280"/>
    </source>
</evidence>
<protein>
    <submittedName>
        <fullName evidence="3">YafY family transcriptional regulator</fullName>
    </submittedName>
</protein>
<comment type="caution">
    <text evidence="3">The sequence shown here is derived from an EMBL/GenBank/DDBJ whole genome shotgun (WGS) entry which is preliminary data.</text>
</comment>
<proteinExistence type="predicted"/>
<dbReference type="OrthoDB" id="9815009at2"/>
<dbReference type="InterPro" id="IPR013196">
    <property type="entry name" value="HTH_11"/>
</dbReference>
<dbReference type="PANTHER" id="PTHR34580">
    <property type="match status" value="1"/>
</dbReference>
<dbReference type="InterPro" id="IPR036390">
    <property type="entry name" value="WH_DNA-bd_sf"/>
</dbReference>
<name>A0A7V7QIH8_9FIRM</name>
<dbReference type="InterPro" id="IPR036388">
    <property type="entry name" value="WH-like_DNA-bd_sf"/>
</dbReference>
<dbReference type="PANTHER" id="PTHR34580:SF9">
    <property type="entry name" value="SLL5097 PROTEIN"/>
    <property type="match status" value="1"/>
</dbReference>
<dbReference type="AlphaFoldDB" id="A0A7V7QIH8"/>
<dbReference type="SUPFAM" id="SSF46785">
    <property type="entry name" value="Winged helix' DNA-binding domain"/>
    <property type="match status" value="1"/>
</dbReference>
<sequence>MNKTTILFDLIWFVNSKKEFTAREVANEFNISVRTAHRYITDLSDMGIPIYSKQGRNGGYKVLDNQVYPPILFSKDEIFAILFSFNYLGNYNNLPFNLSISSVKEKIYSLLPKDTLNEFKELDNTLQINEYRFKHDTPFLKEIIAAAINKNIVLMQYNSPKSKTHKKIVPLGIYAYDGKWYSPALDIDLMEYRLYRVDRIIDFEKSMDTFENLMSLKEWLSNYPINNPIDLHVKLNRIAYLECKDIYFLQNDLEYIDNNYYTLKKTIDSNEIPFYTKLLLKLGTNAKVIQPSELIDSLKREIMCMYNLYDIKSK</sequence>
<dbReference type="PROSITE" id="PS52050">
    <property type="entry name" value="WYL"/>
    <property type="match status" value="1"/>
</dbReference>
<evidence type="ECO:0000313" key="3">
    <source>
        <dbReference type="EMBL" id="KAB1435950.1"/>
    </source>
</evidence>
<dbReference type="Pfam" id="PF08279">
    <property type="entry name" value="HTH_11"/>
    <property type="match status" value="1"/>
</dbReference>
<dbReference type="InterPro" id="IPR051534">
    <property type="entry name" value="CBASS_pafABC_assoc_protein"/>
</dbReference>
<feature type="domain" description="WYL" evidence="2">
    <location>
        <begin position="139"/>
        <end position="203"/>
    </location>
</feature>